<evidence type="ECO:0000313" key="2">
    <source>
        <dbReference type="Proteomes" id="UP000887566"/>
    </source>
</evidence>
<keyword evidence="2" id="KW-1185">Reference proteome</keyword>
<evidence type="ECO:0000256" key="1">
    <source>
        <dbReference type="SAM" id="SignalP"/>
    </source>
</evidence>
<organism evidence="2 3">
    <name type="scientific">Plectus sambesii</name>
    <dbReference type="NCBI Taxonomy" id="2011161"/>
    <lineage>
        <taxon>Eukaryota</taxon>
        <taxon>Metazoa</taxon>
        <taxon>Ecdysozoa</taxon>
        <taxon>Nematoda</taxon>
        <taxon>Chromadorea</taxon>
        <taxon>Plectida</taxon>
        <taxon>Plectina</taxon>
        <taxon>Plectoidea</taxon>
        <taxon>Plectidae</taxon>
        <taxon>Plectus</taxon>
    </lineage>
</organism>
<evidence type="ECO:0000313" key="3">
    <source>
        <dbReference type="WBParaSite" id="PSAMB.scaffold781size41445.g8564.t1"/>
    </source>
</evidence>
<dbReference type="AlphaFoldDB" id="A0A914XHL7"/>
<dbReference type="WBParaSite" id="PSAMB.scaffold781size41445.g8564.t1">
    <property type="protein sequence ID" value="PSAMB.scaffold781size41445.g8564.t1"/>
    <property type="gene ID" value="PSAMB.scaffold781size41445.g8564"/>
</dbReference>
<accession>A0A914XHL7</accession>
<feature type="chain" id="PRO_5037271995" evidence="1">
    <location>
        <begin position="17"/>
        <end position="127"/>
    </location>
</feature>
<protein>
    <submittedName>
        <fullName evidence="3">Uncharacterized protein</fullName>
    </submittedName>
</protein>
<keyword evidence="1" id="KW-0732">Signal</keyword>
<reference evidence="3" key="1">
    <citation type="submission" date="2022-11" db="UniProtKB">
        <authorList>
            <consortium name="WormBaseParasite"/>
        </authorList>
    </citation>
    <scope>IDENTIFICATION</scope>
</reference>
<proteinExistence type="predicted"/>
<name>A0A914XHL7_9BILA</name>
<feature type="signal peptide" evidence="1">
    <location>
        <begin position="1"/>
        <end position="16"/>
    </location>
</feature>
<sequence length="127" mass="13742">MYRCLILASLVALTYSQCIWTRLGVQVRTRICTAAACTEACRGDRQGLMFGTLTSSTCVPGPYSTSCTCVFTSTKYTAETCPAVHTDNEPCVDLMPLTWCRSTAIDMCTYSEASANICRDSCVCNAG</sequence>
<dbReference type="Proteomes" id="UP000887566">
    <property type="component" value="Unplaced"/>
</dbReference>